<evidence type="ECO:0000256" key="2">
    <source>
        <dbReference type="ARBA" id="ARBA00023015"/>
    </source>
</evidence>
<accession>A0A2D1U584</accession>
<feature type="domain" description="RNA polymerase sigma factor 70 region 4 type 2" evidence="5">
    <location>
        <begin position="120"/>
        <end position="172"/>
    </location>
</feature>
<dbReference type="GO" id="GO:0003677">
    <property type="term" value="F:DNA binding"/>
    <property type="evidence" value="ECO:0007669"/>
    <property type="project" value="InterPro"/>
</dbReference>
<dbReference type="PANTHER" id="PTHR43133">
    <property type="entry name" value="RNA POLYMERASE ECF-TYPE SIGMA FACTO"/>
    <property type="match status" value="1"/>
</dbReference>
<dbReference type="RefSeq" id="WP_099438688.1">
    <property type="nucleotide sequence ID" value="NZ_CP024091.1"/>
</dbReference>
<dbReference type="NCBIfam" id="TIGR02937">
    <property type="entry name" value="sigma70-ECF"/>
    <property type="match status" value="1"/>
</dbReference>
<dbReference type="OrthoDB" id="659361at2"/>
<dbReference type="NCBIfam" id="TIGR02985">
    <property type="entry name" value="Sig70_bacteroi1"/>
    <property type="match status" value="1"/>
</dbReference>
<dbReference type="InterPro" id="IPR014284">
    <property type="entry name" value="RNA_pol_sigma-70_dom"/>
</dbReference>
<dbReference type="GO" id="GO:0016987">
    <property type="term" value="F:sigma factor activity"/>
    <property type="evidence" value="ECO:0007669"/>
    <property type="project" value="UniProtKB-KW"/>
</dbReference>
<dbReference type="InterPro" id="IPR013324">
    <property type="entry name" value="RNA_pol_sigma_r3/r4-like"/>
</dbReference>
<dbReference type="InterPro" id="IPR013249">
    <property type="entry name" value="RNA_pol_sigma70_r4_t2"/>
</dbReference>
<dbReference type="CDD" id="cd06171">
    <property type="entry name" value="Sigma70_r4"/>
    <property type="match status" value="1"/>
</dbReference>
<dbReference type="GO" id="GO:0006352">
    <property type="term" value="P:DNA-templated transcription initiation"/>
    <property type="evidence" value="ECO:0007669"/>
    <property type="project" value="InterPro"/>
</dbReference>
<dbReference type="AlphaFoldDB" id="A0A2D1U584"/>
<dbReference type="InterPro" id="IPR039425">
    <property type="entry name" value="RNA_pol_sigma-70-like"/>
</dbReference>
<dbReference type="SUPFAM" id="SSF88946">
    <property type="entry name" value="Sigma2 domain of RNA polymerase sigma factors"/>
    <property type="match status" value="1"/>
</dbReference>
<evidence type="ECO:0000256" key="3">
    <source>
        <dbReference type="ARBA" id="ARBA00023082"/>
    </source>
</evidence>
<evidence type="ECO:0000256" key="4">
    <source>
        <dbReference type="ARBA" id="ARBA00023163"/>
    </source>
</evidence>
<dbReference type="KEGG" id="pgs:CPT03_09835"/>
<gene>
    <name evidence="6" type="ORF">CPT03_09835</name>
</gene>
<keyword evidence="7" id="KW-1185">Reference proteome</keyword>
<dbReference type="Gene3D" id="1.10.1740.10">
    <property type="match status" value="1"/>
</dbReference>
<keyword evidence="2" id="KW-0805">Transcription regulation</keyword>
<dbReference type="SUPFAM" id="SSF88659">
    <property type="entry name" value="Sigma3 and sigma4 domains of RNA polymerase sigma factors"/>
    <property type="match status" value="1"/>
</dbReference>
<sequence length="182" mass="21066">MDITTLQEKIALKKDEIAYKQLFLNFYSGLLRFSMVYVKQREIAEEIVSDTLLKVWTMDVALIEISNLKGYLYSAVKNDSINFLVKNKKYTIWDIDQVAPSNMVELSTPIDRMLDTELKEKIEKSIKALPPKCRMAFMLNRQDGLSYKEVADIMDISVNTVDRHLQIALQKIGMAMKSYLLK</sequence>
<reference evidence="6 7" key="1">
    <citation type="submission" date="2017-10" db="EMBL/GenBank/DDBJ databases">
        <title>Whole genome of Pedobacter ginsengisoli T01R-27 isolated from tomato rhizosphere.</title>
        <authorList>
            <person name="Weon H.-Y."/>
            <person name="Lee S.A."/>
            <person name="Sang M.K."/>
            <person name="Song J."/>
        </authorList>
    </citation>
    <scope>NUCLEOTIDE SEQUENCE [LARGE SCALE GENOMIC DNA]</scope>
    <source>
        <strain evidence="6 7">T01R-27</strain>
    </source>
</reference>
<dbReference type="Pfam" id="PF08281">
    <property type="entry name" value="Sigma70_r4_2"/>
    <property type="match status" value="1"/>
</dbReference>
<keyword evidence="3" id="KW-0731">Sigma factor</keyword>
<evidence type="ECO:0000259" key="5">
    <source>
        <dbReference type="Pfam" id="PF08281"/>
    </source>
</evidence>
<dbReference type="EMBL" id="CP024091">
    <property type="protein sequence ID" value="ATP56752.1"/>
    <property type="molecule type" value="Genomic_DNA"/>
</dbReference>
<dbReference type="Proteomes" id="UP000223749">
    <property type="component" value="Chromosome"/>
</dbReference>
<organism evidence="6 7">
    <name type="scientific">Pedobacter ginsengisoli</name>
    <dbReference type="NCBI Taxonomy" id="363852"/>
    <lineage>
        <taxon>Bacteria</taxon>
        <taxon>Pseudomonadati</taxon>
        <taxon>Bacteroidota</taxon>
        <taxon>Sphingobacteriia</taxon>
        <taxon>Sphingobacteriales</taxon>
        <taxon>Sphingobacteriaceae</taxon>
        <taxon>Pedobacter</taxon>
    </lineage>
</organism>
<proteinExistence type="inferred from homology"/>
<evidence type="ECO:0000313" key="7">
    <source>
        <dbReference type="Proteomes" id="UP000223749"/>
    </source>
</evidence>
<dbReference type="InterPro" id="IPR014327">
    <property type="entry name" value="RNA_pol_sigma70_bacteroid"/>
</dbReference>
<comment type="similarity">
    <text evidence="1">Belongs to the sigma-70 factor family. ECF subfamily.</text>
</comment>
<name>A0A2D1U584_9SPHI</name>
<protein>
    <submittedName>
        <fullName evidence="6">RNA polymerase sigma-70 factor</fullName>
    </submittedName>
</protein>
<dbReference type="PANTHER" id="PTHR43133:SF46">
    <property type="entry name" value="RNA POLYMERASE SIGMA-70 FACTOR ECF SUBFAMILY"/>
    <property type="match status" value="1"/>
</dbReference>
<evidence type="ECO:0000256" key="1">
    <source>
        <dbReference type="ARBA" id="ARBA00010641"/>
    </source>
</evidence>
<evidence type="ECO:0000313" key="6">
    <source>
        <dbReference type="EMBL" id="ATP56752.1"/>
    </source>
</evidence>
<dbReference type="InterPro" id="IPR013325">
    <property type="entry name" value="RNA_pol_sigma_r2"/>
</dbReference>
<keyword evidence="4" id="KW-0804">Transcription</keyword>
<dbReference type="InterPro" id="IPR036388">
    <property type="entry name" value="WH-like_DNA-bd_sf"/>
</dbReference>
<dbReference type="Gene3D" id="1.10.10.10">
    <property type="entry name" value="Winged helix-like DNA-binding domain superfamily/Winged helix DNA-binding domain"/>
    <property type="match status" value="1"/>
</dbReference>